<evidence type="ECO:0000259" key="3">
    <source>
        <dbReference type="Pfam" id="PF19081"/>
    </source>
</evidence>
<name>A0A4V1MZQ3_9BACT</name>
<feature type="chain" id="PRO_5020490158" evidence="2">
    <location>
        <begin position="25"/>
        <end position="1512"/>
    </location>
</feature>
<accession>A0A4V1MZQ3</accession>
<organism evidence="6 7">
    <name type="scientific">Ancylomarina salipaludis</name>
    <dbReference type="NCBI Taxonomy" id="2501299"/>
    <lineage>
        <taxon>Bacteria</taxon>
        <taxon>Pseudomonadati</taxon>
        <taxon>Bacteroidota</taxon>
        <taxon>Bacteroidia</taxon>
        <taxon>Marinilabiliales</taxon>
        <taxon>Marinifilaceae</taxon>
        <taxon>Ancylomarina</taxon>
    </lineage>
</organism>
<dbReference type="Pfam" id="PF20009">
    <property type="entry name" value="GEVED"/>
    <property type="match status" value="1"/>
</dbReference>
<reference evidence="6 7" key="1">
    <citation type="submission" date="2019-01" db="EMBL/GenBank/DDBJ databases">
        <title>Ancylomarina salipaludis sp. nov., isolated from a salt marsh.</title>
        <authorList>
            <person name="Yoon J.-H."/>
        </authorList>
    </citation>
    <scope>NUCLEOTIDE SEQUENCE [LARGE SCALE GENOMIC DNA]</scope>
    <source>
        <strain evidence="6 7">SHSM-M15</strain>
    </source>
</reference>
<keyword evidence="2" id="KW-0732">Signal</keyword>
<dbReference type="RefSeq" id="WP_129255768.1">
    <property type="nucleotide sequence ID" value="NZ_SAXA01000024.1"/>
</dbReference>
<dbReference type="Proteomes" id="UP000289703">
    <property type="component" value="Unassembled WGS sequence"/>
</dbReference>
<dbReference type="Gene3D" id="2.60.40.10">
    <property type="entry name" value="Immunoglobulins"/>
    <property type="match status" value="1"/>
</dbReference>
<feature type="domain" description="GEVED" evidence="4">
    <location>
        <begin position="168"/>
        <end position="239"/>
    </location>
</feature>
<evidence type="ECO:0000313" key="6">
    <source>
        <dbReference type="EMBL" id="RXQ87501.1"/>
    </source>
</evidence>
<gene>
    <name evidence="6" type="ORF">EO244_16400</name>
</gene>
<feature type="compositionally biased region" description="Polar residues" evidence="1">
    <location>
        <begin position="746"/>
        <end position="756"/>
    </location>
</feature>
<dbReference type="InterPro" id="IPR045474">
    <property type="entry name" value="GEVED"/>
</dbReference>
<dbReference type="OrthoDB" id="2582440at2"/>
<protein>
    <submittedName>
        <fullName evidence="6">Uncharacterized protein</fullName>
    </submittedName>
</protein>
<feature type="domain" description="DUF8202" evidence="5">
    <location>
        <begin position="435"/>
        <end position="612"/>
    </location>
</feature>
<evidence type="ECO:0000256" key="1">
    <source>
        <dbReference type="SAM" id="MobiDB-lite"/>
    </source>
</evidence>
<proteinExistence type="predicted"/>
<dbReference type="InterPro" id="IPR058515">
    <property type="entry name" value="DUF8202"/>
</dbReference>
<feature type="domain" description="Ig-like" evidence="3">
    <location>
        <begin position="1012"/>
        <end position="1084"/>
    </location>
</feature>
<evidence type="ECO:0000259" key="5">
    <source>
        <dbReference type="Pfam" id="PF26628"/>
    </source>
</evidence>
<dbReference type="EMBL" id="SAXA01000024">
    <property type="protein sequence ID" value="RXQ87501.1"/>
    <property type="molecule type" value="Genomic_DNA"/>
</dbReference>
<feature type="region of interest" description="Disordered" evidence="1">
    <location>
        <begin position="746"/>
        <end position="771"/>
    </location>
</feature>
<evidence type="ECO:0000256" key="2">
    <source>
        <dbReference type="SAM" id="SignalP"/>
    </source>
</evidence>
<comment type="caution">
    <text evidence="6">The sequence shown here is derived from an EMBL/GenBank/DDBJ whole genome shotgun (WGS) entry which is preliminary data.</text>
</comment>
<feature type="signal peptide" evidence="2">
    <location>
        <begin position="1"/>
        <end position="24"/>
    </location>
</feature>
<sequence>MNNLYIKFSLIIFFFCLLSGSLLAQTASHIDPSCASCTDGSITINWLGGGQKRIVLNGIVQTTNQLSFTALGEGSYYVVYQASTGYSGKWNDIGSEIVTLVSSETPTYCTAKATSEYEYISRVQIGDIDNTSDWSGYFYYASQSTNVTCEVGYTLTITNGNWWDSDVYGVWVDWNHDGDFDDLNEMIASSAGSTIFSVTVTPPSFAEIGKTRMRVRIGDGSADACDEAIWGEVEDYTLNVVPSVVGQGFWFKADAGVNGNLTSWTDQSGNGHTANNSGNVYRVDNSLNFNPVLDFNGVDRQFEVSNAASIQTLVVVNKTPATNKDLSGLVGITGDKGVRLSNSVSELTPVVTPYQSWKGNNNTDDWVNTSSGGTGRINGLSAQDMVHDSKWHIANLTRYQALSGNYYLGGYYSGRSYTGEIAEVLALSSAITNTAQIETYLAIKYGITLGDTASPVDYVNADGAKIWSGSSVYQNNIAGIARVDSPYALHQKVSSTNNTTSTSISDVTMATINDFTKSNQDASRTGLADGDYLLWGDNSGASSSWQDNSDYQTVARKWKMEKTGNVGTTYIQINLNSYPSAVGDYLLIVDDDEDVSNGISNTYVLTNTSGDLYSTSFTPPNGTSYFTIGYYSGSNITVADCLGAKTICDAVYKEPSPETIGLGGVLNELPIGDCIPEEKNGIWYSFSPQNTVDANLKFSITPNVDTNDYDWVIFDMTNTTCEDLASVDITTSEVFVSGSTYGQNGWNGPTGADSNQGSGNCNGPGTGNGPQWNGDVLVKPGHNYMLYVSNWSEKKDGYTISFDQGGSAIIYDNIPPELDGVVQACYGSNELKVNFTEILPCNSIDINKVSLAIGGVSYNVIDITSSNCDSGGEGSVAYVFILDRPISSVGSSNLSIEASGIADMCGNVNSVASNMSFTVYKASVVLSVNKSPACAGESVIVTANANGGFGAYTYEFYLNGNLLVNDAQYSIVGNQLSSNTFIDGDVVKVIVTDENACSVTSTEINLSISSLPVKPTGLVSQSYCQGATIASLVASSGSNAIDWYAVSTNGTALNNTDVLSTGTYYAESRDVSSGCVSSSRLAVTTLGDSEVPVINCLSPNVVWSEDFDSYSDYTFQATNNGTTWQGYYVYGYHHKAAVIGNLLEMRVEEGSDVRWNTNYIDISAVNSVQVSFNLSSWAGSAVDGYIEFWARVDADLGGTYQLFQRINGADGNQIVSSPVFNGKKLELEIRVTKGSSVGIYYVDNISITSLPVKSVDSGQCFYTVQGNEFDATATDNCSLSSLTYNLTGANTGTGSGLGGVKLEQGTTTITWTATDASGNIADCSFDVEIEDKINPVAVCKDITIELDETGNASILASDLNDGSSDNCNIASMSVSPNTFDCSDEGVNVVSLKVVDSNGNSTTCNANVTVIGMPDNSLSVLGDIKCVGEDASVTIQNSELGVSYSLSEGASQLGSSVNGTGGNLNIIVLASDLFVGDNLIIVKASRGACELDLLDNATILINSKPKPIGIFFE</sequence>
<dbReference type="Pfam" id="PF26628">
    <property type="entry name" value="DUF8202"/>
    <property type="match status" value="1"/>
</dbReference>
<dbReference type="Pfam" id="PF19081">
    <property type="entry name" value="Ig_7"/>
    <property type="match status" value="1"/>
</dbReference>
<dbReference type="InterPro" id="IPR013783">
    <property type="entry name" value="Ig-like_fold"/>
</dbReference>
<keyword evidence="7" id="KW-1185">Reference proteome</keyword>
<evidence type="ECO:0000259" key="4">
    <source>
        <dbReference type="Pfam" id="PF20009"/>
    </source>
</evidence>
<evidence type="ECO:0000313" key="7">
    <source>
        <dbReference type="Proteomes" id="UP000289703"/>
    </source>
</evidence>
<dbReference type="InterPro" id="IPR044023">
    <property type="entry name" value="Ig_7"/>
</dbReference>